<comment type="caution">
    <text evidence="1">The sequence shown here is derived from an EMBL/GenBank/DDBJ whole genome shotgun (WGS) entry which is preliminary data.</text>
</comment>
<keyword evidence="2" id="KW-1185">Reference proteome</keyword>
<dbReference type="Proteomes" id="UP001195769">
    <property type="component" value="Unassembled WGS sequence"/>
</dbReference>
<proteinExistence type="predicted"/>
<evidence type="ECO:0000313" key="2">
    <source>
        <dbReference type="Proteomes" id="UP001195769"/>
    </source>
</evidence>
<organism evidence="1 2">
    <name type="scientific">Suillus fuscotomentosus</name>
    <dbReference type="NCBI Taxonomy" id="1912939"/>
    <lineage>
        <taxon>Eukaryota</taxon>
        <taxon>Fungi</taxon>
        <taxon>Dikarya</taxon>
        <taxon>Basidiomycota</taxon>
        <taxon>Agaricomycotina</taxon>
        <taxon>Agaricomycetes</taxon>
        <taxon>Agaricomycetidae</taxon>
        <taxon>Boletales</taxon>
        <taxon>Suillineae</taxon>
        <taxon>Suillaceae</taxon>
        <taxon>Suillus</taxon>
    </lineage>
</organism>
<evidence type="ECO:0000313" key="1">
    <source>
        <dbReference type="EMBL" id="KAG1899033.1"/>
    </source>
</evidence>
<protein>
    <submittedName>
        <fullName evidence="1">Uncharacterized protein</fullName>
    </submittedName>
</protein>
<dbReference type="GeneID" id="64663929"/>
<name>A0AAD4E3G6_9AGAM</name>
<accession>A0AAD4E3G6</accession>
<sequence>MVLLHARAGPSFHAVMSTCEAKSEGMTLEATDVYAHEKFHHTQPGWGESSFLASDRHEELYDQDVAREKSSQVSPIPKLEGKMEDVSTDCKRQTVEGREDYHDQKTESEVKQNLTSYSRTVRIIDGNTSKSAILDDDRRINESADGVALSLSSVNLGSKVSPSEPV</sequence>
<dbReference type="EMBL" id="JABBWK010000035">
    <property type="protein sequence ID" value="KAG1899033.1"/>
    <property type="molecule type" value="Genomic_DNA"/>
</dbReference>
<gene>
    <name evidence="1" type="ORF">F5891DRAFT_1235423</name>
</gene>
<dbReference type="AlphaFoldDB" id="A0AAD4E3G6"/>
<reference evidence="1" key="1">
    <citation type="journal article" date="2020" name="New Phytol.">
        <title>Comparative genomics reveals dynamic genome evolution in host specialist ectomycorrhizal fungi.</title>
        <authorList>
            <person name="Lofgren L.A."/>
            <person name="Nguyen N.H."/>
            <person name="Vilgalys R."/>
            <person name="Ruytinx J."/>
            <person name="Liao H.L."/>
            <person name="Branco S."/>
            <person name="Kuo A."/>
            <person name="LaButti K."/>
            <person name="Lipzen A."/>
            <person name="Andreopoulos W."/>
            <person name="Pangilinan J."/>
            <person name="Riley R."/>
            <person name="Hundley H."/>
            <person name="Na H."/>
            <person name="Barry K."/>
            <person name="Grigoriev I.V."/>
            <person name="Stajich J.E."/>
            <person name="Kennedy P.G."/>
        </authorList>
    </citation>
    <scope>NUCLEOTIDE SEQUENCE</scope>
    <source>
        <strain evidence="1">FC203</strain>
    </source>
</reference>
<dbReference type="RefSeq" id="XP_041224609.1">
    <property type="nucleotide sequence ID" value="XM_041369631.1"/>
</dbReference>